<accession>A0A426FQN0</accession>
<comment type="caution">
    <text evidence="1">The sequence shown here is derived from an EMBL/GenBank/DDBJ whole genome shotgun (WGS) entry which is preliminary data.</text>
</comment>
<dbReference type="RefSeq" id="WP_125094382.1">
    <property type="nucleotide sequence ID" value="NZ_RRUE01000001.1"/>
</dbReference>
<dbReference type="EMBL" id="RRUE01000001">
    <property type="protein sequence ID" value="RRN44951.1"/>
    <property type="molecule type" value="Genomic_DNA"/>
</dbReference>
<proteinExistence type="predicted"/>
<organism evidence="1 2">
    <name type="scientific">Lautropia dentalis</name>
    <dbReference type="NCBI Taxonomy" id="2490857"/>
    <lineage>
        <taxon>Bacteria</taxon>
        <taxon>Pseudomonadati</taxon>
        <taxon>Pseudomonadota</taxon>
        <taxon>Betaproteobacteria</taxon>
        <taxon>Burkholderiales</taxon>
        <taxon>Burkholderiaceae</taxon>
        <taxon>Lautropia</taxon>
    </lineage>
</organism>
<gene>
    <name evidence="1" type="ORF">EHV23_01365</name>
</gene>
<protein>
    <submittedName>
        <fullName evidence="1">Uncharacterized protein</fullName>
    </submittedName>
</protein>
<evidence type="ECO:0000313" key="1">
    <source>
        <dbReference type="EMBL" id="RRN44951.1"/>
    </source>
</evidence>
<dbReference type="AlphaFoldDB" id="A0A426FQN0"/>
<reference evidence="1 2" key="1">
    <citation type="submission" date="2018-11" db="EMBL/GenBank/DDBJ databases">
        <title>Genome sequencing of Lautropia sp. KCOM 2505 (= ChDC F240).</title>
        <authorList>
            <person name="Kook J.-K."/>
            <person name="Park S.-N."/>
            <person name="Lim Y.K."/>
        </authorList>
    </citation>
    <scope>NUCLEOTIDE SEQUENCE [LARGE SCALE GENOMIC DNA]</scope>
    <source>
        <strain evidence="1 2">KCOM 2505</strain>
    </source>
</reference>
<dbReference type="Proteomes" id="UP000270261">
    <property type="component" value="Unassembled WGS sequence"/>
</dbReference>
<keyword evidence="2" id="KW-1185">Reference proteome</keyword>
<sequence length="110" mass="11528">MLEPTQAFAAPAGDDLETVLVPAAAARRKVRTRVAIACVTLTAALAVCGVSSARTGHGASLLDGVVGVRVAASDICRLYPARSGQVLAQFSPEGRQTFDPRCHNLLRRQS</sequence>
<evidence type="ECO:0000313" key="2">
    <source>
        <dbReference type="Proteomes" id="UP000270261"/>
    </source>
</evidence>
<name>A0A426FQN0_9BURK</name>